<evidence type="ECO:0000256" key="4">
    <source>
        <dbReference type="ARBA" id="ARBA00022898"/>
    </source>
</evidence>
<dbReference type="AlphaFoldDB" id="A0A3B1B0F9"/>
<dbReference type="InterPro" id="IPR050571">
    <property type="entry name" value="Class-IV_PLP-Dep_Aminotrnsfr"/>
</dbReference>
<dbReference type="InterPro" id="IPR036038">
    <property type="entry name" value="Aminotransferase-like"/>
</dbReference>
<dbReference type="InterPro" id="IPR017824">
    <property type="entry name" value="Aminodeoxychorismate_lyase_IV"/>
</dbReference>
<dbReference type="EC" id="4.1.3.38" evidence="8"/>
<protein>
    <recommendedName>
        <fullName evidence="8">aminodeoxychorismate lyase</fullName>
        <ecNumber evidence="8">4.1.3.38</ecNumber>
    </recommendedName>
</protein>
<keyword evidence="6 10" id="KW-0456">Lyase</keyword>
<accession>A0A3B1B0F9</accession>
<evidence type="ECO:0000256" key="2">
    <source>
        <dbReference type="ARBA" id="ARBA00009320"/>
    </source>
</evidence>
<sequence>MTMLINGKQTDQLCATDRGLQYGDGLFETIAVMDGRCPFWDRHMLRLQTGCQRLQLPAPEIALLQSEALSLIKNKSRAVLKLIISRGEGGRGYRYPESVPSTRILMRHPWPDYPVQNGQQGVQLRFCDTTLARQPRLAGLKHLNRLEQVLARNEWQDANIAEGLMLDENGNVIEGTISNVFMLQNGILVTPDLSHCGVAGIMRERLLELAAKAGINIQIGNITKEQLLEADEIFISNSLIGLWPVKQLNGQTFTIGDTSRKLQMLINRDMPLIHV</sequence>
<evidence type="ECO:0000256" key="1">
    <source>
        <dbReference type="ARBA" id="ARBA00001933"/>
    </source>
</evidence>
<evidence type="ECO:0000256" key="9">
    <source>
        <dbReference type="ARBA" id="ARBA00049529"/>
    </source>
</evidence>
<comment type="subunit">
    <text evidence="3">Homodimer.</text>
</comment>
<comment type="pathway">
    <text evidence="7">Cofactor biosynthesis; tetrahydrofolate biosynthesis; 4-aminobenzoate from chorismate: step 2/2.</text>
</comment>
<evidence type="ECO:0000256" key="5">
    <source>
        <dbReference type="ARBA" id="ARBA00022909"/>
    </source>
</evidence>
<dbReference type="InterPro" id="IPR043132">
    <property type="entry name" value="BCAT-like_C"/>
</dbReference>
<dbReference type="GO" id="GO:0030170">
    <property type="term" value="F:pyridoxal phosphate binding"/>
    <property type="evidence" value="ECO:0007669"/>
    <property type="project" value="InterPro"/>
</dbReference>
<dbReference type="CDD" id="cd01559">
    <property type="entry name" value="ADCL_like"/>
    <property type="match status" value="1"/>
</dbReference>
<dbReference type="PANTHER" id="PTHR42743">
    <property type="entry name" value="AMINO-ACID AMINOTRANSFERASE"/>
    <property type="match status" value="1"/>
</dbReference>
<dbReference type="EMBL" id="UOFY01000017">
    <property type="protein sequence ID" value="VAX07571.1"/>
    <property type="molecule type" value="Genomic_DNA"/>
</dbReference>
<dbReference type="InterPro" id="IPR043131">
    <property type="entry name" value="BCAT-like_N"/>
</dbReference>
<dbReference type="SUPFAM" id="SSF56752">
    <property type="entry name" value="D-aminoacid aminotransferase-like PLP-dependent enzymes"/>
    <property type="match status" value="1"/>
</dbReference>
<keyword evidence="5" id="KW-0289">Folate biosynthesis</keyword>
<dbReference type="Gene3D" id="3.20.10.10">
    <property type="entry name" value="D-amino Acid Aminotransferase, subunit A, domain 2"/>
    <property type="match status" value="1"/>
</dbReference>
<evidence type="ECO:0000256" key="7">
    <source>
        <dbReference type="ARBA" id="ARBA00035633"/>
    </source>
</evidence>
<reference evidence="10" key="1">
    <citation type="submission" date="2018-06" db="EMBL/GenBank/DDBJ databases">
        <authorList>
            <person name="Zhirakovskaya E."/>
        </authorList>
    </citation>
    <scope>NUCLEOTIDE SEQUENCE</scope>
</reference>
<proteinExistence type="inferred from homology"/>
<dbReference type="InterPro" id="IPR018300">
    <property type="entry name" value="Aminotrans_IV_CS"/>
</dbReference>
<dbReference type="InterPro" id="IPR001544">
    <property type="entry name" value="Aminotrans_IV"/>
</dbReference>
<dbReference type="Gene3D" id="3.30.470.10">
    <property type="match status" value="1"/>
</dbReference>
<evidence type="ECO:0000256" key="6">
    <source>
        <dbReference type="ARBA" id="ARBA00023239"/>
    </source>
</evidence>
<dbReference type="PROSITE" id="PS00770">
    <property type="entry name" value="AA_TRANSFER_CLASS_4"/>
    <property type="match status" value="1"/>
</dbReference>
<evidence type="ECO:0000313" key="10">
    <source>
        <dbReference type="EMBL" id="VAX07571.1"/>
    </source>
</evidence>
<dbReference type="GO" id="GO:0046656">
    <property type="term" value="P:folic acid biosynthetic process"/>
    <property type="evidence" value="ECO:0007669"/>
    <property type="project" value="UniProtKB-KW"/>
</dbReference>
<comment type="similarity">
    <text evidence="2">Belongs to the class-IV pyridoxal-phosphate-dependent aminotransferase family.</text>
</comment>
<dbReference type="NCBIfam" id="NF004761">
    <property type="entry name" value="PRK06092.1"/>
    <property type="match status" value="1"/>
</dbReference>
<gene>
    <name evidence="10" type="ORF">MNBD_GAMMA25-409</name>
</gene>
<comment type="cofactor">
    <cofactor evidence="1">
        <name>pyridoxal 5'-phosphate</name>
        <dbReference type="ChEBI" id="CHEBI:597326"/>
    </cofactor>
</comment>
<dbReference type="GO" id="GO:0008696">
    <property type="term" value="F:4-amino-4-deoxychorismate lyase activity"/>
    <property type="evidence" value="ECO:0007669"/>
    <property type="project" value="UniProtKB-EC"/>
</dbReference>
<dbReference type="Pfam" id="PF01063">
    <property type="entry name" value="Aminotran_4"/>
    <property type="match status" value="1"/>
</dbReference>
<dbReference type="GO" id="GO:0008153">
    <property type="term" value="P:4-aminobenzoate biosynthetic process"/>
    <property type="evidence" value="ECO:0007669"/>
    <property type="project" value="TreeGrafter"/>
</dbReference>
<dbReference type="NCBIfam" id="TIGR03461">
    <property type="entry name" value="pabC_Proteo"/>
    <property type="match status" value="1"/>
</dbReference>
<dbReference type="GO" id="GO:0005829">
    <property type="term" value="C:cytosol"/>
    <property type="evidence" value="ECO:0007669"/>
    <property type="project" value="TreeGrafter"/>
</dbReference>
<dbReference type="PANTHER" id="PTHR42743:SF2">
    <property type="entry name" value="AMINODEOXYCHORISMATE LYASE"/>
    <property type="match status" value="1"/>
</dbReference>
<organism evidence="10">
    <name type="scientific">hydrothermal vent metagenome</name>
    <dbReference type="NCBI Taxonomy" id="652676"/>
    <lineage>
        <taxon>unclassified sequences</taxon>
        <taxon>metagenomes</taxon>
        <taxon>ecological metagenomes</taxon>
    </lineage>
</organism>
<evidence type="ECO:0000256" key="8">
    <source>
        <dbReference type="ARBA" id="ARBA00035676"/>
    </source>
</evidence>
<name>A0A3B1B0F9_9ZZZZ</name>
<keyword evidence="4" id="KW-0663">Pyridoxal phosphate</keyword>
<comment type="catalytic activity">
    <reaction evidence="9">
        <text>4-amino-4-deoxychorismate = 4-aminobenzoate + pyruvate + H(+)</text>
        <dbReference type="Rhea" id="RHEA:16201"/>
        <dbReference type="ChEBI" id="CHEBI:15361"/>
        <dbReference type="ChEBI" id="CHEBI:15378"/>
        <dbReference type="ChEBI" id="CHEBI:17836"/>
        <dbReference type="ChEBI" id="CHEBI:58406"/>
        <dbReference type="EC" id="4.1.3.38"/>
    </reaction>
</comment>
<evidence type="ECO:0000256" key="3">
    <source>
        <dbReference type="ARBA" id="ARBA00011738"/>
    </source>
</evidence>
<dbReference type="FunFam" id="3.20.10.10:FF:000002">
    <property type="entry name" value="D-alanine aminotransferase"/>
    <property type="match status" value="1"/>
</dbReference>